<feature type="transmembrane region" description="Helical" evidence="6">
    <location>
        <begin position="100"/>
        <end position="125"/>
    </location>
</feature>
<keyword evidence="2" id="KW-1003">Cell membrane</keyword>
<gene>
    <name evidence="7" type="ORF">HMPREF1872_00409</name>
</gene>
<evidence type="ECO:0000256" key="6">
    <source>
        <dbReference type="SAM" id="Phobius"/>
    </source>
</evidence>
<sequence length="201" mass="21824">MHLMGDNLTKFAGSKFRYYIEKYTSNPILGAIVSLLFTGLEMMGNALQDLQYVDGFQSLIVKFSAYPLLATLAGALITGVVQSSSAVVGIIQVLYSKEVITLYAAVGLTFGANIGTTVTGALACLSTASLSAKRISLFHLIFNVIVSLLFLILIEPFVYCLIGISDYFALNKLMTVVVGHFLFNLIGMLIFCRFVSKLCMS</sequence>
<evidence type="ECO:0000256" key="4">
    <source>
        <dbReference type="ARBA" id="ARBA00022989"/>
    </source>
</evidence>
<dbReference type="STRING" id="1497955.HMPREF1872_00409"/>
<proteinExistence type="predicted"/>
<keyword evidence="8" id="KW-1185">Reference proteome</keyword>
<feature type="transmembrane region" description="Helical" evidence="6">
    <location>
        <begin position="176"/>
        <end position="195"/>
    </location>
</feature>
<dbReference type="PANTHER" id="PTHR10010:SF46">
    <property type="entry name" value="SODIUM-DEPENDENT PHOSPHATE TRANSPORT PROTEIN 2B"/>
    <property type="match status" value="1"/>
</dbReference>
<dbReference type="AlphaFoldDB" id="A0A133YGC8"/>
<dbReference type="Pfam" id="PF02690">
    <property type="entry name" value="Na_Pi_cotrans"/>
    <property type="match status" value="1"/>
</dbReference>
<evidence type="ECO:0000256" key="3">
    <source>
        <dbReference type="ARBA" id="ARBA00022692"/>
    </source>
</evidence>
<keyword evidence="5 6" id="KW-0472">Membrane</keyword>
<keyword evidence="3 6" id="KW-0812">Transmembrane</keyword>
<organism evidence="7 8">
    <name type="scientific">Amygdalobacter nucleatus</name>
    <dbReference type="NCBI Taxonomy" id="3029274"/>
    <lineage>
        <taxon>Bacteria</taxon>
        <taxon>Bacillati</taxon>
        <taxon>Bacillota</taxon>
        <taxon>Clostridia</taxon>
        <taxon>Eubacteriales</taxon>
        <taxon>Oscillospiraceae</taxon>
        <taxon>Amygdalobacter</taxon>
    </lineage>
</organism>
<dbReference type="GO" id="GO:0005886">
    <property type="term" value="C:plasma membrane"/>
    <property type="evidence" value="ECO:0007669"/>
    <property type="project" value="UniProtKB-SubCell"/>
</dbReference>
<dbReference type="InterPro" id="IPR003841">
    <property type="entry name" value="Na/Pi_transpt"/>
</dbReference>
<evidence type="ECO:0000313" key="8">
    <source>
        <dbReference type="Proteomes" id="UP000070080"/>
    </source>
</evidence>
<feature type="transmembrane region" description="Helical" evidence="6">
    <location>
        <begin position="28"/>
        <end position="47"/>
    </location>
</feature>
<keyword evidence="4 6" id="KW-1133">Transmembrane helix</keyword>
<dbReference type="OrthoDB" id="9763003at2"/>
<feature type="transmembrane region" description="Helical" evidence="6">
    <location>
        <begin position="68"/>
        <end position="94"/>
    </location>
</feature>
<evidence type="ECO:0000256" key="5">
    <source>
        <dbReference type="ARBA" id="ARBA00023136"/>
    </source>
</evidence>
<dbReference type="EMBL" id="LSCV01000005">
    <property type="protein sequence ID" value="KXB42235.1"/>
    <property type="molecule type" value="Genomic_DNA"/>
</dbReference>
<dbReference type="Proteomes" id="UP000070080">
    <property type="component" value="Unassembled WGS sequence"/>
</dbReference>
<dbReference type="PANTHER" id="PTHR10010">
    <property type="entry name" value="SOLUTE CARRIER FAMILY 34 SODIUM PHOSPHATE , MEMBER 2-RELATED"/>
    <property type="match status" value="1"/>
</dbReference>
<accession>A0A133YGC8</accession>
<evidence type="ECO:0000256" key="1">
    <source>
        <dbReference type="ARBA" id="ARBA00004651"/>
    </source>
</evidence>
<reference evidence="8" key="1">
    <citation type="submission" date="2016-01" db="EMBL/GenBank/DDBJ databases">
        <authorList>
            <person name="Mitreva M."/>
            <person name="Pepin K.H."/>
            <person name="Mihindukulasuriya K.A."/>
            <person name="Fulton R."/>
            <person name="Fronick C."/>
            <person name="O'Laughlin M."/>
            <person name="Miner T."/>
            <person name="Herter B."/>
            <person name="Rosa B.A."/>
            <person name="Cordes M."/>
            <person name="Tomlinson C."/>
            <person name="Wollam A."/>
            <person name="Palsikar V.B."/>
            <person name="Mardis E.R."/>
            <person name="Wilson R.K."/>
        </authorList>
    </citation>
    <scope>NUCLEOTIDE SEQUENCE [LARGE SCALE GENOMIC DNA]</scope>
    <source>
        <strain evidence="8">KA00274</strain>
    </source>
</reference>
<dbReference type="NCBIfam" id="NF037997">
    <property type="entry name" value="Na_Pi_symport"/>
    <property type="match status" value="1"/>
</dbReference>
<dbReference type="GO" id="GO:0044341">
    <property type="term" value="P:sodium-dependent phosphate transport"/>
    <property type="evidence" value="ECO:0007669"/>
    <property type="project" value="InterPro"/>
</dbReference>
<evidence type="ECO:0000256" key="2">
    <source>
        <dbReference type="ARBA" id="ARBA00022475"/>
    </source>
</evidence>
<comment type="caution">
    <text evidence="7">The sequence shown here is derived from an EMBL/GenBank/DDBJ whole genome shotgun (WGS) entry which is preliminary data.</text>
</comment>
<comment type="subcellular location">
    <subcellularLocation>
        <location evidence="1">Cell membrane</location>
        <topology evidence="1">Multi-pass membrane protein</topology>
    </subcellularLocation>
</comment>
<name>A0A133YGC8_9FIRM</name>
<evidence type="ECO:0000313" key="7">
    <source>
        <dbReference type="EMBL" id="KXB42235.1"/>
    </source>
</evidence>
<protein>
    <submittedName>
        <fullName evidence="7">Na+/Pi-cotransporter</fullName>
    </submittedName>
</protein>
<dbReference type="GO" id="GO:0005436">
    <property type="term" value="F:sodium:phosphate symporter activity"/>
    <property type="evidence" value="ECO:0007669"/>
    <property type="project" value="InterPro"/>
</dbReference>
<dbReference type="PATRIC" id="fig|1497955.3.peg.393"/>
<feature type="transmembrane region" description="Helical" evidence="6">
    <location>
        <begin position="137"/>
        <end position="164"/>
    </location>
</feature>